<feature type="transmembrane region" description="Helical" evidence="6">
    <location>
        <begin position="219"/>
        <end position="238"/>
    </location>
</feature>
<dbReference type="Pfam" id="PF02588">
    <property type="entry name" value="YitT_membrane"/>
    <property type="match status" value="1"/>
</dbReference>
<keyword evidence="5 6" id="KW-0472">Membrane</keyword>
<evidence type="ECO:0000256" key="6">
    <source>
        <dbReference type="SAM" id="Phobius"/>
    </source>
</evidence>
<feature type="transmembrane region" description="Helical" evidence="6">
    <location>
        <begin position="103"/>
        <end position="121"/>
    </location>
</feature>
<reference evidence="8 9" key="1">
    <citation type="submission" date="2019-01" db="EMBL/GenBank/DDBJ databases">
        <authorList>
            <consortium name="Pathogen Informatics"/>
        </authorList>
    </citation>
    <scope>NUCLEOTIDE SEQUENCE [LARGE SCALE GENOMIC DNA]</scope>
    <source>
        <strain evidence="8 9">NCTC10118</strain>
    </source>
</reference>
<keyword evidence="2" id="KW-1003">Cell membrane</keyword>
<evidence type="ECO:0000313" key="8">
    <source>
        <dbReference type="EMBL" id="VEU63569.1"/>
    </source>
</evidence>
<evidence type="ECO:0000259" key="7">
    <source>
        <dbReference type="Pfam" id="PF10035"/>
    </source>
</evidence>
<dbReference type="InterPro" id="IPR003740">
    <property type="entry name" value="YitT"/>
</dbReference>
<dbReference type="AlphaFoldDB" id="A0A449AF27"/>
<name>A0A449AF27_9BACT</name>
<dbReference type="RefSeq" id="WP_223213754.1">
    <property type="nucleotide sequence ID" value="NZ_LR214972.1"/>
</dbReference>
<dbReference type="InterPro" id="IPR051461">
    <property type="entry name" value="UPF0750_membrane"/>
</dbReference>
<comment type="subcellular location">
    <subcellularLocation>
        <location evidence="1">Cell membrane</location>
        <topology evidence="1">Multi-pass membrane protein</topology>
    </subcellularLocation>
</comment>
<sequence length="409" mass="46820">MLGINCHDNNLNHINTLQNQEIVDAQLELLKYKMGKYLHNCQKGKLSFKEIVQRYWLRVLTLFIAALIFNAGIQIFLKPAETIPSGVTGIPTLIQYIVPTTEAYFALIYLACNIPLFVIFARKIKLSFLALTFTFMLFQILTNLIFTHPVVAEWFKDKIVLTEKYLPYTNWSNLINTVIGASFIGLGIALAWKAGGSTGGTDIIGYYFSTKAKKSIGQVLSILGFITAMIFLIIFAFIKPNYLKEEPLSIKQVMNLSEIDYAQLHDYKGVNQTLAEVTKRHEIITKNYYESKIYFGMREITTFLYIIVVNLVVNLLYPKYKKVEMTIVSSNPEMVIAYFKLINFWHSYRIEKYISGYTNQEGSKITTVLLALETNNIIDDLKKIDPKVWISVTKVLQISGSFTTDYVEQ</sequence>
<proteinExistence type="predicted"/>
<evidence type="ECO:0000256" key="5">
    <source>
        <dbReference type="ARBA" id="ARBA00023136"/>
    </source>
</evidence>
<protein>
    <submittedName>
        <fullName evidence="8">Uncharacterized BCR, YitT family COG1284</fullName>
    </submittedName>
</protein>
<feature type="transmembrane region" description="Helical" evidence="6">
    <location>
        <begin position="128"/>
        <end position="151"/>
    </location>
</feature>
<keyword evidence="3 6" id="KW-0812">Transmembrane</keyword>
<evidence type="ECO:0000313" key="9">
    <source>
        <dbReference type="Proteomes" id="UP000289952"/>
    </source>
</evidence>
<evidence type="ECO:0000256" key="4">
    <source>
        <dbReference type="ARBA" id="ARBA00022989"/>
    </source>
</evidence>
<evidence type="ECO:0000256" key="3">
    <source>
        <dbReference type="ARBA" id="ARBA00022692"/>
    </source>
</evidence>
<dbReference type="EMBL" id="LR214972">
    <property type="protein sequence ID" value="VEU63569.1"/>
    <property type="molecule type" value="Genomic_DNA"/>
</dbReference>
<dbReference type="InterPro" id="IPR019264">
    <property type="entry name" value="DUF2179"/>
</dbReference>
<dbReference type="PANTHER" id="PTHR33545">
    <property type="entry name" value="UPF0750 MEMBRANE PROTEIN YITT-RELATED"/>
    <property type="match status" value="1"/>
</dbReference>
<keyword evidence="9" id="KW-1185">Reference proteome</keyword>
<dbReference type="Proteomes" id="UP000289952">
    <property type="component" value="Chromosome"/>
</dbReference>
<feature type="domain" description="DUF2179" evidence="7">
    <location>
        <begin position="356"/>
        <end position="400"/>
    </location>
</feature>
<gene>
    <name evidence="8" type="ORF">NCTC10118_00612</name>
</gene>
<keyword evidence="4 6" id="KW-1133">Transmembrane helix</keyword>
<feature type="transmembrane region" description="Helical" evidence="6">
    <location>
        <begin position="55"/>
        <end position="77"/>
    </location>
</feature>
<evidence type="ECO:0000256" key="2">
    <source>
        <dbReference type="ARBA" id="ARBA00022475"/>
    </source>
</evidence>
<feature type="transmembrane region" description="Helical" evidence="6">
    <location>
        <begin position="300"/>
        <end position="317"/>
    </location>
</feature>
<evidence type="ECO:0000256" key="1">
    <source>
        <dbReference type="ARBA" id="ARBA00004651"/>
    </source>
</evidence>
<dbReference type="Pfam" id="PF10035">
    <property type="entry name" value="DUF2179"/>
    <property type="match status" value="1"/>
</dbReference>
<dbReference type="PANTHER" id="PTHR33545:SF5">
    <property type="entry name" value="UPF0750 MEMBRANE PROTEIN YITT"/>
    <property type="match status" value="1"/>
</dbReference>
<accession>A0A449AF27</accession>
<organism evidence="8 9">
    <name type="scientific">Mycoplasmopsis bovirhinis</name>
    <dbReference type="NCBI Taxonomy" id="29553"/>
    <lineage>
        <taxon>Bacteria</taxon>
        <taxon>Bacillati</taxon>
        <taxon>Mycoplasmatota</taxon>
        <taxon>Mycoplasmoidales</taxon>
        <taxon>Metamycoplasmataceae</taxon>
        <taxon>Mycoplasmopsis</taxon>
    </lineage>
</organism>
<dbReference type="GO" id="GO:0005886">
    <property type="term" value="C:plasma membrane"/>
    <property type="evidence" value="ECO:0007669"/>
    <property type="project" value="UniProtKB-SubCell"/>
</dbReference>
<feature type="transmembrane region" description="Helical" evidence="6">
    <location>
        <begin position="171"/>
        <end position="192"/>
    </location>
</feature>